<evidence type="ECO:0000313" key="2">
    <source>
        <dbReference type="EnsemblPlants" id="PAC:32962634.CDS.1"/>
    </source>
</evidence>
<evidence type="ECO:0000313" key="3">
    <source>
        <dbReference type="Proteomes" id="UP000006727"/>
    </source>
</evidence>
<dbReference type="Proteomes" id="UP000006727">
    <property type="component" value="Chromosome 14"/>
</dbReference>
<protein>
    <submittedName>
        <fullName evidence="1 2">Uncharacterized protein</fullName>
    </submittedName>
</protein>
<reference evidence="1 3" key="2">
    <citation type="journal article" date="2018" name="Plant J.">
        <title>The Physcomitrella patens chromosome-scale assembly reveals moss genome structure and evolution.</title>
        <authorList>
            <person name="Lang D."/>
            <person name="Ullrich K.K."/>
            <person name="Murat F."/>
            <person name="Fuchs J."/>
            <person name="Jenkins J."/>
            <person name="Haas F.B."/>
            <person name="Piednoel M."/>
            <person name="Gundlach H."/>
            <person name="Van Bel M."/>
            <person name="Meyberg R."/>
            <person name="Vives C."/>
            <person name="Morata J."/>
            <person name="Symeonidi A."/>
            <person name="Hiss M."/>
            <person name="Muchero W."/>
            <person name="Kamisugi Y."/>
            <person name="Saleh O."/>
            <person name="Blanc G."/>
            <person name="Decker E.L."/>
            <person name="van Gessel N."/>
            <person name="Grimwood J."/>
            <person name="Hayes R.D."/>
            <person name="Graham S.W."/>
            <person name="Gunter L.E."/>
            <person name="McDaniel S.F."/>
            <person name="Hoernstein S.N.W."/>
            <person name="Larsson A."/>
            <person name="Li F.W."/>
            <person name="Perroud P.F."/>
            <person name="Phillips J."/>
            <person name="Ranjan P."/>
            <person name="Rokshar D.S."/>
            <person name="Rothfels C.J."/>
            <person name="Schneider L."/>
            <person name="Shu S."/>
            <person name="Stevenson D.W."/>
            <person name="Thummler F."/>
            <person name="Tillich M."/>
            <person name="Villarreal Aguilar J.C."/>
            <person name="Widiez T."/>
            <person name="Wong G.K."/>
            <person name="Wymore A."/>
            <person name="Zhang Y."/>
            <person name="Zimmer A.D."/>
            <person name="Quatrano R.S."/>
            <person name="Mayer K.F.X."/>
            <person name="Goodstein D."/>
            <person name="Casacuberta J.M."/>
            <person name="Vandepoele K."/>
            <person name="Reski R."/>
            <person name="Cuming A.C."/>
            <person name="Tuskan G.A."/>
            <person name="Maumus F."/>
            <person name="Salse J."/>
            <person name="Schmutz J."/>
            <person name="Rensing S.A."/>
        </authorList>
    </citation>
    <scope>NUCLEOTIDE SEQUENCE [LARGE SCALE GENOMIC DNA]</scope>
    <source>
        <strain evidence="2 3">cv. Gransden 2004</strain>
    </source>
</reference>
<proteinExistence type="predicted"/>
<gene>
    <name evidence="1" type="ORF">PHYPA_018743</name>
</gene>
<dbReference type="AlphaFoldDB" id="A0A2K1JIG2"/>
<dbReference type="Gramene" id="Pp3c14_19830V3.2">
    <property type="protein sequence ID" value="PAC:32962635.CDS.1"/>
    <property type="gene ID" value="Pp3c14_19830"/>
</dbReference>
<dbReference type="EnsemblPlants" id="Pp3c14_19830V3.1">
    <property type="protein sequence ID" value="PAC:32962634.CDS.1"/>
    <property type="gene ID" value="Pp3c14_19830"/>
</dbReference>
<reference evidence="2" key="3">
    <citation type="submission" date="2020-12" db="UniProtKB">
        <authorList>
            <consortium name="EnsemblPlants"/>
        </authorList>
    </citation>
    <scope>IDENTIFICATION</scope>
</reference>
<dbReference type="Gramene" id="Pp3c14_19830V3.1">
    <property type="protein sequence ID" value="PAC:32962634.CDS.1"/>
    <property type="gene ID" value="Pp3c14_19830"/>
</dbReference>
<organism evidence="1">
    <name type="scientific">Physcomitrium patens</name>
    <name type="common">Spreading-leaved earth moss</name>
    <name type="synonym">Physcomitrella patens</name>
    <dbReference type="NCBI Taxonomy" id="3218"/>
    <lineage>
        <taxon>Eukaryota</taxon>
        <taxon>Viridiplantae</taxon>
        <taxon>Streptophyta</taxon>
        <taxon>Embryophyta</taxon>
        <taxon>Bryophyta</taxon>
        <taxon>Bryophytina</taxon>
        <taxon>Bryopsida</taxon>
        <taxon>Funariidae</taxon>
        <taxon>Funariales</taxon>
        <taxon>Funariaceae</taxon>
        <taxon>Physcomitrium</taxon>
    </lineage>
</organism>
<reference evidence="1 3" key="1">
    <citation type="journal article" date="2008" name="Science">
        <title>The Physcomitrella genome reveals evolutionary insights into the conquest of land by plants.</title>
        <authorList>
            <person name="Rensing S."/>
            <person name="Lang D."/>
            <person name="Zimmer A."/>
            <person name="Terry A."/>
            <person name="Salamov A."/>
            <person name="Shapiro H."/>
            <person name="Nishiyama T."/>
            <person name="Perroud P.-F."/>
            <person name="Lindquist E."/>
            <person name="Kamisugi Y."/>
            <person name="Tanahashi T."/>
            <person name="Sakakibara K."/>
            <person name="Fujita T."/>
            <person name="Oishi K."/>
            <person name="Shin-I T."/>
            <person name="Kuroki Y."/>
            <person name="Toyoda A."/>
            <person name="Suzuki Y."/>
            <person name="Hashimoto A."/>
            <person name="Yamaguchi K."/>
            <person name="Sugano A."/>
            <person name="Kohara Y."/>
            <person name="Fujiyama A."/>
            <person name="Anterola A."/>
            <person name="Aoki S."/>
            <person name="Ashton N."/>
            <person name="Barbazuk W.B."/>
            <person name="Barker E."/>
            <person name="Bennetzen J."/>
            <person name="Bezanilla M."/>
            <person name="Blankenship R."/>
            <person name="Cho S.H."/>
            <person name="Dutcher S."/>
            <person name="Estelle M."/>
            <person name="Fawcett J.A."/>
            <person name="Gundlach H."/>
            <person name="Hanada K."/>
            <person name="Heyl A."/>
            <person name="Hicks K.A."/>
            <person name="Hugh J."/>
            <person name="Lohr M."/>
            <person name="Mayer K."/>
            <person name="Melkozernov A."/>
            <person name="Murata T."/>
            <person name="Nelson D."/>
            <person name="Pils B."/>
            <person name="Prigge M."/>
            <person name="Reiss B."/>
            <person name="Renner T."/>
            <person name="Rombauts S."/>
            <person name="Rushton P."/>
            <person name="Sanderfoot A."/>
            <person name="Schween G."/>
            <person name="Shiu S.-H."/>
            <person name="Stueber K."/>
            <person name="Theodoulou F.L."/>
            <person name="Tu H."/>
            <person name="Van de Peer Y."/>
            <person name="Verrier P.J."/>
            <person name="Waters E."/>
            <person name="Wood A."/>
            <person name="Yang L."/>
            <person name="Cove D."/>
            <person name="Cuming A."/>
            <person name="Hasebe M."/>
            <person name="Lucas S."/>
            <person name="Mishler D.B."/>
            <person name="Reski R."/>
            <person name="Grigoriev I."/>
            <person name="Quatrano R.S."/>
            <person name="Boore J.L."/>
        </authorList>
    </citation>
    <scope>NUCLEOTIDE SEQUENCE [LARGE SCALE GENOMIC DNA]</scope>
    <source>
        <strain evidence="2 3">cv. Gransden 2004</strain>
    </source>
</reference>
<dbReference type="InParanoid" id="A0A2K1JIG2"/>
<name>A0A2K1JIG2_PHYPA</name>
<dbReference type="EnsemblPlants" id="Pp3c14_19830V3.2">
    <property type="protein sequence ID" value="PAC:32962635.CDS.1"/>
    <property type="gene ID" value="Pp3c14_19830"/>
</dbReference>
<keyword evidence="3" id="KW-1185">Reference proteome</keyword>
<evidence type="ECO:0000313" key="1">
    <source>
        <dbReference type="EMBL" id="PNR41340.1"/>
    </source>
</evidence>
<dbReference type="EMBL" id="ABEU02000014">
    <property type="protein sequence ID" value="PNR41340.1"/>
    <property type="molecule type" value="Genomic_DNA"/>
</dbReference>
<sequence>MSKKATKQVQRQHERKQYVYIKRYNRSFLFEFWIHIHGFLKNSIIFFKVNYSVRG</sequence>
<accession>A0A2K1JIG2</accession>